<dbReference type="InterPro" id="IPR001202">
    <property type="entry name" value="WW_dom"/>
</dbReference>
<dbReference type="Gene3D" id="1.20.120.1910">
    <property type="entry name" value="Cysteine-tRNA ligase, C-terminal anti-codon recognition domain"/>
    <property type="match status" value="1"/>
</dbReference>
<proteinExistence type="predicted"/>
<dbReference type="Pfam" id="PF00397">
    <property type="entry name" value="WW"/>
    <property type="match status" value="2"/>
</dbReference>
<dbReference type="EMBL" id="HBIZ01010965">
    <property type="protein sequence ID" value="CAE0753925.1"/>
    <property type="molecule type" value="Transcribed_RNA"/>
</dbReference>
<feature type="compositionally biased region" description="Polar residues" evidence="1">
    <location>
        <begin position="1"/>
        <end position="11"/>
    </location>
</feature>
<dbReference type="CDD" id="cd00201">
    <property type="entry name" value="WW"/>
    <property type="match status" value="2"/>
</dbReference>
<dbReference type="SUPFAM" id="SSF47323">
    <property type="entry name" value="Anticodon-binding domain of a subclass of class I aminoacyl-tRNA synthetases"/>
    <property type="match status" value="1"/>
</dbReference>
<feature type="region of interest" description="Disordered" evidence="1">
    <location>
        <begin position="1"/>
        <end position="77"/>
    </location>
</feature>
<dbReference type="Gene3D" id="2.20.70.10">
    <property type="match status" value="3"/>
</dbReference>
<dbReference type="GO" id="GO:0005524">
    <property type="term" value="F:ATP binding"/>
    <property type="evidence" value="ECO:0007669"/>
    <property type="project" value="InterPro"/>
</dbReference>
<dbReference type="PROSITE" id="PS01159">
    <property type="entry name" value="WW_DOMAIN_1"/>
    <property type="match status" value="1"/>
</dbReference>
<accession>A0A7S4B4T2</accession>
<sequence length="533" mass="53642">MTDAAISTSGPSADPPSQHATAQADPSQPTSNAAALAAPATPTVPSVVPAASSSRVAPLFKVPPPPPPRAPVPSASVHALAPTPSPWKQMTDEATGAPYWWNTQSGQVSWTGPAAVADVTGWVRLVDSASGAEYWWNEKTGERQWQRPVASDIVSASAQSQAENGCAVVKNVLAAGPTPVQPSLPAATQPAEAAAPSLPPLLLQRLANRGKLAPATPAPTATTHAPSPSPSPSPSLSPLPPGWVEARDPSGAVFYRHASSGQSSWQRPGTQAAATNGAAAAGGGGIGAAPNRENTALGNGDGGGLGGAGLKGEGDGKYGIRPLGGDDAEASELLSVEQIGAMIEARNMAKRQKDFTAADRLRDQLREKGVTVDDKARTWRCIDGRSGVCGRGDGRAGPSVPTTLAHAVNSKGIVCAHSVAAVASAAAAGWDSGAGMPAAGSKRAAPPPRTAPVAPSASRAAKEARMAARSRADPLDPASWEGYHVPQGGWSKGLPADPGAATNRPAGAAPAKQKGPLPSPGEILRMNAANQGK</sequence>
<dbReference type="GO" id="GO:0006418">
    <property type="term" value="P:tRNA aminoacylation for protein translation"/>
    <property type="evidence" value="ECO:0007669"/>
    <property type="project" value="InterPro"/>
</dbReference>
<dbReference type="InterPro" id="IPR009080">
    <property type="entry name" value="tRNAsynth_Ia_anticodon-bd"/>
</dbReference>
<dbReference type="AlphaFoldDB" id="A0A7S4B4T2"/>
<feature type="region of interest" description="Disordered" evidence="1">
    <location>
        <begin position="213"/>
        <end position="245"/>
    </location>
</feature>
<feature type="region of interest" description="Disordered" evidence="1">
    <location>
        <begin position="430"/>
        <end position="533"/>
    </location>
</feature>
<reference evidence="3" key="1">
    <citation type="submission" date="2021-01" db="EMBL/GenBank/DDBJ databases">
        <authorList>
            <person name="Corre E."/>
            <person name="Pelletier E."/>
            <person name="Niang G."/>
            <person name="Scheremetjew M."/>
            <person name="Finn R."/>
            <person name="Kale V."/>
            <person name="Holt S."/>
            <person name="Cochrane G."/>
            <person name="Meng A."/>
            <person name="Brown T."/>
            <person name="Cohen L."/>
        </authorList>
    </citation>
    <scope>NUCLEOTIDE SEQUENCE</scope>
    <source>
        <strain evidence="3">CCMP645</strain>
    </source>
</reference>
<dbReference type="SUPFAM" id="SSF51045">
    <property type="entry name" value="WW domain"/>
    <property type="match status" value="2"/>
</dbReference>
<feature type="compositionally biased region" description="Low complexity" evidence="1">
    <location>
        <begin position="498"/>
        <end position="516"/>
    </location>
</feature>
<organism evidence="3">
    <name type="scientific">Chrysotila carterae</name>
    <name type="common">Marine alga</name>
    <name type="synonym">Syracosphaera carterae</name>
    <dbReference type="NCBI Taxonomy" id="13221"/>
    <lineage>
        <taxon>Eukaryota</taxon>
        <taxon>Haptista</taxon>
        <taxon>Haptophyta</taxon>
        <taxon>Prymnesiophyceae</taxon>
        <taxon>Isochrysidales</taxon>
        <taxon>Isochrysidaceae</taxon>
        <taxon>Chrysotila</taxon>
    </lineage>
</organism>
<feature type="domain" description="WW" evidence="2">
    <location>
        <begin position="237"/>
        <end position="270"/>
    </location>
</feature>
<evidence type="ECO:0000259" key="2">
    <source>
        <dbReference type="PROSITE" id="PS50020"/>
    </source>
</evidence>
<dbReference type="InterPro" id="IPR036020">
    <property type="entry name" value="WW_dom_sf"/>
</dbReference>
<feature type="domain" description="WW" evidence="2">
    <location>
        <begin position="81"/>
        <end position="115"/>
    </location>
</feature>
<feature type="compositionally biased region" description="Polar residues" evidence="1">
    <location>
        <begin position="259"/>
        <end position="269"/>
    </location>
</feature>
<evidence type="ECO:0000313" key="3">
    <source>
        <dbReference type="EMBL" id="CAE0753925.1"/>
    </source>
</evidence>
<feature type="region of interest" description="Disordered" evidence="1">
    <location>
        <begin position="257"/>
        <end position="300"/>
    </location>
</feature>
<dbReference type="PROSITE" id="PS50020">
    <property type="entry name" value="WW_DOMAIN_2"/>
    <property type="match status" value="3"/>
</dbReference>
<feature type="compositionally biased region" description="Pro residues" evidence="1">
    <location>
        <begin position="61"/>
        <end position="71"/>
    </location>
</feature>
<name>A0A7S4B4T2_CHRCT</name>
<feature type="compositionally biased region" description="Low complexity" evidence="1">
    <location>
        <begin position="213"/>
        <end position="226"/>
    </location>
</feature>
<dbReference type="SMART" id="SM00456">
    <property type="entry name" value="WW"/>
    <property type="match status" value="3"/>
</dbReference>
<feature type="domain" description="WW" evidence="2">
    <location>
        <begin position="120"/>
        <end position="150"/>
    </location>
</feature>
<feature type="compositionally biased region" description="Low complexity" evidence="1">
    <location>
        <begin position="27"/>
        <end position="60"/>
    </location>
</feature>
<dbReference type="InterPro" id="IPR056411">
    <property type="entry name" value="CysS_C"/>
</dbReference>
<dbReference type="Pfam" id="PF23493">
    <property type="entry name" value="CysS_C"/>
    <property type="match status" value="1"/>
</dbReference>
<feature type="compositionally biased region" description="Basic and acidic residues" evidence="1">
    <location>
        <begin position="460"/>
        <end position="474"/>
    </location>
</feature>
<evidence type="ECO:0000256" key="1">
    <source>
        <dbReference type="SAM" id="MobiDB-lite"/>
    </source>
</evidence>
<protein>
    <recommendedName>
        <fullName evidence="2">WW domain-containing protein</fullName>
    </recommendedName>
</protein>
<dbReference type="GO" id="GO:0004812">
    <property type="term" value="F:aminoacyl-tRNA ligase activity"/>
    <property type="evidence" value="ECO:0007669"/>
    <property type="project" value="InterPro"/>
</dbReference>
<feature type="compositionally biased region" description="Pro residues" evidence="1">
    <location>
        <begin position="227"/>
        <end position="241"/>
    </location>
</feature>
<gene>
    <name evidence="3" type="ORF">PCAR00345_LOCUS6512</name>
</gene>